<organism evidence="1 2">
    <name type="scientific">Coprinellus micaceus</name>
    <name type="common">Glistening ink-cap mushroom</name>
    <name type="synonym">Coprinus micaceus</name>
    <dbReference type="NCBI Taxonomy" id="71717"/>
    <lineage>
        <taxon>Eukaryota</taxon>
        <taxon>Fungi</taxon>
        <taxon>Dikarya</taxon>
        <taxon>Basidiomycota</taxon>
        <taxon>Agaricomycotina</taxon>
        <taxon>Agaricomycetes</taxon>
        <taxon>Agaricomycetidae</taxon>
        <taxon>Agaricales</taxon>
        <taxon>Agaricineae</taxon>
        <taxon>Psathyrellaceae</taxon>
        <taxon>Coprinellus</taxon>
    </lineage>
</organism>
<proteinExistence type="predicted"/>
<evidence type="ECO:0000313" key="1">
    <source>
        <dbReference type="EMBL" id="TEB19779.1"/>
    </source>
</evidence>
<dbReference type="EMBL" id="QPFP01000173">
    <property type="protein sequence ID" value="TEB19779.1"/>
    <property type="molecule type" value="Genomic_DNA"/>
</dbReference>
<comment type="caution">
    <text evidence="1">The sequence shown here is derived from an EMBL/GenBank/DDBJ whole genome shotgun (WGS) entry which is preliminary data.</text>
</comment>
<name>A0A4Y7SEC2_COPMI</name>
<gene>
    <name evidence="1" type="ORF">FA13DRAFT_323493</name>
</gene>
<reference evidence="1 2" key="1">
    <citation type="journal article" date="2019" name="Nat. Ecol. Evol.">
        <title>Megaphylogeny resolves global patterns of mushroom evolution.</title>
        <authorList>
            <person name="Varga T."/>
            <person name="Krizsan K."/>
            <person name="Foldi C."/>
            <person name="Dima B."/>
            <person name="Sanchez-Garcia M."/>
            <person name="Sanchez-Ramirez S."/>
            <person name="Szollosi G.J."/>
            <person name="Szarkandi J.G."/>
            <person name="Papp V."/>
            <person name="Albert L."/>
            <person name="Andreopoulos W."/>
            <person name="Angelini C."/>
            <person name="Antonin V."/>
            <person name="Barry K.W."/>
            <person name="Bougher N.L."/>
            <person name="Buchanan P."/>
            <person name="Buyck B."/>
            <person name="Bense V."/>
            <person name="Catcheside P."/>
            <person name="Chovatia M."/>
            <person name="Cooper J."/>
            <person name="Damon W."/>
            <person name="Desjardin D."/>
            <person name="Finy P."/>
            <person name="Geml J."/>
            <person name="Haridas S."/>
            <person name="Hughes K."/>
            <person name="Justo A."/>
            <person name="Karasinski D."/>
            <person name="Kautmanova I."/>
            <person name="Kiss B."/>
            <person name="Kocsube S."/>
            <person name="Kotiranta H."/>
            <person name="LaButti K.M."/>
            <person name="Lechner B.E."/>
            <person name="Liimatainen K."/>
            <person name="Lipzen A."/>
            <person name="Lukacs Z."/>
            <person name="Mihaltcheva S."/>
            <person name="Morgado L.N."/>
            <person name="Niskanen T."/>
            <person name="Noordeloos M.E."/>
            <person name="Ohm R.A."/>
            <person name="Ortiz-Santana B."/>
            <person name="Ovrebo C."/>
            <person name="Racz N."/>
            <person name="Riley R."/>
            <person name="Savchenko A."/>
            <person name="Shiryaev A."/>
            <person name="Soop K."/>
            <person name="Spirin V."/>
            <person name="Szebenyi C."/>
            <person name="Tomsovsky M."/>
            <person name="Tulloss R.E."/>
            <person name="Uehling J."/>
            <person name="Grigoriev I.V."/>
            <person name="Vagvolgyi C."/>
            <person name="Papp T."/>
            <person name="Martin F.M."/>
            <person name="Miettinen O."/>
            <person name="Hibbett D.S."/>
            <person name="Nagy L.G."/>
        </authorList>
    </citation>
    <scope>NUCLEOTIDE SEQUENCE [LARGE SCALE GENOMIC DNA]</scope>
    <source>
        <strain evidence="1 2">FP101781</strain>
    </source>
</reference>
<dbReference type="AlphaFoldDB" id="A0A4Y7SEC2"/>
<dbReference type="Proteomes" id="UP000298030">
    <property type="component" value="Unassembled WGS sequence"/>
</dbReference>
<protein>
    <submittedName>
        <fullName evidence="1">Uncharacterized protein</fullName>
    </submittedName>
</protein>
<keyword evidence="2" id="KW-1185">Reference proteome</keyword>
<sequence>MNRRHASRSAKINHSNGAPLELWSHLRGIHAFSRLMPETHARRFRWAIPEGPAEYRLVGTKQSLEAIALPRLPKSEYRVPGSSPDLTAIPSTNSTEKGALYSNLIPPSGVTVGIRLPHIPEHTLSSKLSLYGRWSHPFGLRCARVGKEGLPRVPERRIGMDIKSWLLKTSQIIHQGIT</sequence>
<evidence type="ECO:0000313" key="2">
    <source>
        <dbReference type="Proteomes" id="UP000298030"/>
    </source>
</evidence>
<accession>A0A4Y7SEC2</accession>